<gene>
    <name evidence="7" type="ORF">KYY02_30010</name>
</gene>
<keyword evidence="5 6" id="KW-0472">Membrane</keyword>
<evidence type="ECO:0000256" key="3">
    <source>
        <dbReference type="ARBA" id="ARBA00022692"/>
    </source>
</evidence>
<comment type="similarity">
    <text evidence="2">Belongs to the acetate uptake transporter (AceTr) (TC 2.A.96) family.</text>
</comment>
<evidence type="ECO:0000313" key="8">
    <source>
        <dbReference type="Proteomes" id="UP001567537"/>
    </source>
</evidence>
<keyword evidence="8" id="KW-1185">Reference proteome</keyword>
<evidence type="ECO:0000256" key="4">
    <source>
        <dbReference type="ARBA" id="ARBA00022989"/>
    </source>
</evidence>
<comment type="subcellular location">
    <subcellularLocation>
        <location evidence="1">Membrane</location>
        <topology evidence="1">Multi-pass membrane protein</topology>
    </subcellularLocation>
</comment>
<accession>A0ABV4J990</accession>
<comment type="caution">
    <text evidence="7">The sequence shown here is derived from an EMBL/GenBank/DDBJ whole genome shotgun (WGS) entry which is preliminary data.</text>
</comment>
<feature type="transmembrane region" description="Helical" evidence="6">
    <location>
        <begin position="33"/>
        <end position="53"/>
    </location>
</feature>
<feature type="transmembrane region" description="Helical" evidence="6">
    <location>
        <begin position="87"/>
        <end position="108"/>
    </location>
</feature>
<feature type="transmembrane region" description="Helical" evidence="6">
    <location>
        <begin position="7"/>
        <end position="27"/>
    </location>
</feature>
<dbReference type="Pfam" id="PF01184">
    <property type="entry name" value="Gpr1_Fun34_YaaH"/>
    <property type="match status" value="1"/>
</dbReference>
<proteinExistence type="inferred from homology"/>
<evidence type="ECO:0000256" key="2">
    <source>
        <dbReference type="ARBA" id="ARBA00005587"/>
    </source>
</evidence>
<protein>
    <submittedName>
        <fullName evidence="7">GPR1/FUN34/YaaH family transporter</fullName>
    </submittedName>
</protein>
<keyword evidence="3 6" id="KW-0812">Transmembrane</keyword>
<dbReference type="InterPro" id="IPR000791">
    <property type="entry name" value="Gpr1/Fun34/SatP-like"/>
</dbReference>
<reference evidence="7 8" key="1">
    <citation type="journal article" date="2021" name="Res Sq">
        <title>Streptomyces Pimoensis sp. nov., Isolated From the Taklimakan Desert in Xinjiang, China.</title>
        <authorList>
            <person name="Zhang P."/>
            <person name="Luo X."/>
            <person name="Luo X."/>
            <person name="Liu Z."/>
            <person name="Xia Z."/>
            <person name="Wan C."/>
            <person name="zhang L."/>
        </authorList>
    </citation>
    <scope>NUCLEOTIDE SEQUENCE [LARGE SCALE GENOMIC DNA]</scope>
    <source>
        <strain evidence="7 8">TRM75549</strain>
    </source>
</reference>
<evidence type="ECO:0000313" key="7">
    <source>
        <dbReference type="EMBL" id="MEZ3182739.1"/>
    </source>
</evidence>
<feature type="transmembrane region" description="Helical" evidence="6">
    <location>
        <begin position="115"/>
        <end position="134"/>
    </location>
</feature>
<dbReference type="Proteomes" id="UP001567537">
    <property type="component" value="Unassembled WGS sequence"/>
</dbReference>
<evidence type="ECO:0000256" key="1">
    <source>
        <dbReference type="ARBA" id="ARBA00004141"/>
    </source>
</evidence>
<keyword evidence="4 6" id="KW-1133">Transmembrane helix</keyword>
<evidence type="ECO:0000256" key="5">
    <source>
        <dbReference type="ARBA" id="ARBA00023136"/>
    </source>
</evidence>
<sequence>MGSPLPLGFVGLSGGTFVLAGLQLGWVPATQSQAVALVLLAFVFPVQALASVLGFLCRDAVAATGMGVLAGTWLAMGAIMASGPPGAVSKAAGLLLLLTGFALLIPVTAGRSDKLVASVVLATSSLRFFLTGAYHLSGGTAWKEAAGVTGLVLTVVALYAALAFEVEDVRHRTVLPTLRRGSGAGAFDGTSGHQFADVIKEAGVRREL</sequence>
<name>A0ABV4J990_9ACTN</name>
<evidence type="ECO:0000256" key="6">
    <source>
        <dbReference type="SAM" id="Phobius"/>
    </source>
</evidence>
<feature type="transmembrane region" description="Helical" evidence="6">
    <location>
        <begin position="146"/>
        <end position="164"/>
    </location>
</feature>
<feature type="transmembrane region" description="Helical" evidence="6">
    <location>
        <begin position="60"/>
        <end position="81"/>
    </location>
</feature>
<dbReference type="EMBL" id="JAHWZY010000051">
    <property type="protein sequence ID" value="MEZ3182739.1"/>
    <property type="molecule type" value="Genomic_DNA"/>
</dbReference>
<organism evidence="7 8">
    <name type="scientific">Streptomyces pimonensis</name>
    <dbReference type="NCBI Taxonomy" id="2860288"/>
    <lineage>
        <taxon>Bacteria</taxon>
        <taxon>Bacillati</taxon>
        <taxon>Actinomycetota</taxon>
        <taxon>Actinomycetes</taxon>
        <taxon>Kitasatosporales</taxon>
        <taxon>Streptomycetaceae</taxon>
        <taxon>Streptomyces</taxon>
    </lineage>
</organism>